<dbReference type="AlphaFoldDB" id="A0A6J7S616"/>
<accession>A0A6J7S616</accession>
<reference evidence="1" key="1">
    <citation type="submission" date="2020-05" db="EMBL/GenBank/DDBJ databases">
        <authorList>
            <person name="Chiriac C."/>
            <person name="Salcher M."/>
            <person name="Ghai R."/>
            <person name="Kavagutti S V."/>
        </authorList>
    </citation>
    <scope>NUCLEOTIDE SEQUENCE</scope>
</reference>
<sequence length="54" mass="5456">MSVGPAAGDQIIAAPEPAVVPAPLCVPSFTAIVDPLIVIVDFVPVSPKVRFAAT</sequence>
<proteinExistence type="predicted"/>
<name>A0A6J7S616_9ZZZZ</name>
<organism evidence="1">
    <name type="scientific">freshwater metagenome</name>
    <dbReference type="NCBI Taxonomy" id="449393"/>
    <lineage>
        <taxon>unclassified sequences</taxon>
        <taxon>metagenomes</taxon>
        <taxon>ecological metagenomes</taxon>
    </lineage>
</organism>
<protein>
    <submittedName>
        <fullName evidence="1">Unannotated protein</fullName>
    </submittedName>
</protein>
<dbReference type="EMBL" id="CAFBPX010000180">
    <property type="protein sequence ID" value="CAB5036685.1"/>
    <property type="molecule type" value="Genomic_DNA"/>
</dbReference>
<evidence type="ECO:0000313" key="1">
    <source>
        <dbReference type="EMBL" id="CAB5036685.1"/>
    </source>
</evidence>
<gene>
    <name evidence="1" type="ORF">UFOPK4175_00963</name>
</gene>